<evidence type="ECO:0000313" key="8">
    <source>
        <dbReference type="Proteomes" id="UP001476798"/>
    </source>
</evidence>
<evidence type="ECO:0000256" key="4">
    <source>
        <dbReference type="PROSITE-ProRule" id="PRU00175"/>
    </source>
</evidence>
<evidence type="ECO:0000256" key="1">
    <source>
        <dbReference type="ARBA" id="ARBA00022723"/>
    </source>
</evidence>
<dbReference type="InterPro" id="IPR051834">
    <property type="entry name" value="RING_finger_E3_ligase"/>
</dbReference>
<keyword evidence="3" id="KW-0862">Zinc</keyword>
<keyword evidence="1" id="KW-0479">Metal-binding</keyword>
<evidence type="ECO:0000256" key="5">
    <source>
        <dbReference type="SAM" id="MobiDB-lite"/>
    </source>
</evidence>
<name>A0ABV0N8C6_9TELE</name>
<dbReference type="Gene3D" id="3.30.40.10">
    <property type="entry name" value="Zinc/RING finger domain, C3HC4 (zinc finger)"/>
    <property type="match status" value="1"/>
</dbReference>
<feature type="compositionally biased region" description="Polar residues" evidence="5">
    <location>
        <begin position="59"/>
        <end position="86"/>
    </location>
</feature>
<protein>
    <recommendedName>
        <fullName evidence="6">RING-type domain-containing protein</fullName>
    </recommendedName>
</protein>
<dbReference type="Pfam" id="PF13639">
    <property type="entry name" value="zf-RING_2"/>
    <property type="match status" value="1"/>
</dbReference>
<accession>A0ABV0N8C6</accession>
<organism evidence="7 8">
    <name type="scientific">Goodea atripinnis</name>
    <dbReference type="NCBI Taxonomy" id="208336"/>
    <lineage>
        <taxon>Eukaryota</taxon>
        <taxon>Metazoa</taxon>
        <taxon>Chordata</taxon>
        <taxon>Craniata</taxon>
        <taxon>Vertebrata</taxon>
        <taxon>Euteleostomi</taxon>
        <taxon>Actinopterygii</taxon>
        <taxon>Neopterygii</taxon>
        <taxon>Teleostei</taxon>
        <taxon>Neoteleostei</taxon>
        <taxon>Acanthomorphata</taxon>
        <taxon>Ovalentaria</taxon>
        <taxon>Atherinomorphae</taxon>
        <taxon>Cyprinodontiformes</taxon>
        <taxon>Goodeidae</taxon>
        <taxon>Goodea</taxon>
    </lineage>
</organism>
<comment type="caution">
    <text evidence="7">The sequence shown here is derived from an EMBL/GenBank/DDBJ whole genome shotgun (WGS) entry which is preliminary data.</text>
</comment>
<feature type="compositionally biased region" description="Low complexity" evidence="5">
    <location>
        <begin position="43"/>
        <end position="52"/>
    </location>
</feature>
<keyword evidence="2 4" id="KW-0863">Zinc-finger</keyword>
<dbReference type="CDD" id="cd16674">
    <property type="entry name" value="RING-H2_RNF12"/>
    <property type="match status" value="1"/>
</dbReference>
<keyword evidence="8" id="KW-1185">Reference proteome</keyword>
<dbReference type="PANTHER" id="PTHR45931">
    <property type="entry name" value="SI:CH211-59O9.10"/>
    <property type="match status" value="1"/>
</dbReference>
<feature type="region of interest" description="Disordered" evidence="5">
    <location>
        <begin position="218"/>
        <end position="298"/>
    </location>
</feature>
<dbReference type="SMART" id="SM00184">
    <property type="entry name" value="RING"/>
    <property type="match status" value="1"/>
</dbReference>
<dbReference type="PROSITE" id="PS50089">
    <property type="entry name" value="ZF_RING_2"/>
    <property type="match status" value="1"/>
</dbReference>
<evidence type="ECO:0000256" key="3">
    <source>
        <dbReference type="ARBA" id="ARBA00022833"/>
    </source>
</evidence>
<feature type="non-terminal residue" evidence="7">
    <location>
        <position position="1"/>
    </location>
</feature>
<dbReference type="InterPro" id="IPR001841">
    <property type="entry name" value="Znf_RING"/>
</dbReference>
<feature type="region of interest" description="Disordered" evidence="5">
    <location>
        <begin position="1"/>
        <end position="148"/>
    </location>
</feature>
<feature type="compositionally biased region" description="Polar residues" evidence="5">
    <location>
        <begin position="225"/>
        <end position="249"/>
    </location>
</feature>
<dbReference type="EMBL" id="JAHRIO010030278">
    <property type="protein sequence ID" value="MEQ2167647.1"/>
    <property type="molecule type" value="Genomic_DNA"/>
</dbReference>
<sequence>GQRRPRSRSPEPRRTRARLARSRSPLRLDHLDGLSSPRHMYGSQSPSSSTDTPPVPQVEGSSRTRQHILSRQNPVDDNAQPPSVETESVPEAQNVRAQEGESNGNEGGSAERRPPTIMLDLQVRRVRPGEYRQRDSIASRTRSRSQNSNNTFLYESERGGFRRTFSRSERAGVRTYVSTIRIPIRRISDAGLGEATSMALQSMIRQIMTGFGELGYLMDSDSDSTDSNRGTGTPADTETLNNPDASNADVSAADEQPAVPAAGARERTVETDVDEGLATGPQASGGRARPRPPISLEEPSSLPFLRLAHFFLLNDDDDDQPQGLTKEQIDNLSMRNFGESDALKTCSVCITEYAEGNKLRKLPCSHEYHVHCIDRWLSENSTCPICRRAVLVSANRESVI</sequence>
<evidence type="ECO:0000256" key="2">
    <source>
        <dbReference type="ARBA" id="ARBA00022771"/>
    </source>
</evidence>
<evidence type="ECO:0000259" key="6">
    <source>
        <dbReference type="PROSITE" id="PS50089"/>
    </source>
</evidence>
<dbReference type="SUPFAM" id="SSF57850">
    <property type="entry name" value="RING/U-box"/>
    <property type="match status" value="1"/>
</dbReference>
<dbReference type="InterPro" id="IPR013083">
    <property type="entry name" value="Znf_RING/FYVE/PHD"/>
</dbReference>
<dbReference type="PANTHER" id="PTHR45931:SF4">
    <property type="entry name" value="E3 UBIQUITIN-PROTEIN LIGASE RLIM"/>
    <property type="match status" value="1"/>
</dbReference>
<feature type="compositionally biased region" description="Basic and acidic residues" evidence="5">
    <location>
        <begin position="127"/>
        <end position="137"/>
    </location>
</feature>
<proteinExistence type="predicted"/>
<gene>
    <name evidence="7" type="ORF">GOODEAATRI_006205</name>
</gene>
<dbReference type="Proteomes" id="UP001476798">
    <property type="component" value="Unassembled WGS sequence"/>
</dbReference>
<reference evidence="7 8" key="1">
    <citation type="submission" date="2021-06" db="EMBL/GenBank/DDBJ databases">
        <authorList>
            <person name="Palmer J.M."/>
        </authorList>
    </citation>
    <scope>NUCLEOTIDE SEQUENCE [LARGE SCALE GENOMIC DNA]</scope>
    <source>
        <strain evidence="7 8">GA_2019</strain>
        <tissue evidence="7">Muscle</tissue>
    </source>
</reference>
<feature type="domain" description="RING-type" evidence="6">
    <location>
        <begin position="346"/>
        <end position="387"/>
    </location>
</feature>
<evidence type="ECO:0000313" key="7">
    <source>
        <dbReference type="EMBL" id="MEQ2167647.1"/>
    </source>
</evidence>